<dbReference type="Proteomes" id="UP000034235">
    <property type="component" value="Unassembled WGS sequence"/>
</dbReference>
<evidence type="ECO:0000313" key="1">
    <source>
        <dbReference type="EMBL" id="KKQ66383.1"/>
    </source>
</evidence>
<dbReference type="AlphaFoldDB" id="A0A0G0JFD7"/>
<reference evidence="1 2" key="1">
    <citation type="journal article" date="2015" name="Nature">
        <title>rRNA introns, odd ribosomes, and small enigmatic genomes across a large radiation of phyla.</title>
        <authorList>
            <person name="Brown C.T."/>
            <person name="Hug L.A."/>
            <person name="Thomas B.C."/>
            <person name="Sharon I."/>
            <person name="Castelle C.J."/>
            <person name="Singh A."/>
            <person name="Wilkins M.J."/>
            <person name="Williams K.H."/>
            <person name="Banfield J.F."/>
        </authorList>
    </citation>
    <scope>NUCLEOTIDE SEQUENCE [LARGE SCALE GENOMIC DNA]</scope>
</reference>
<sequence length="56" mass="6542">MLTKHTYLSSYRFCDIRLDLAPYLKVAERVIRANSRSPSVVLRRRIVATLDIFNCV</sequence>
<protein>
    <submittedName>
        <fullName evidence="1">Uncharacterized protein</fullName>
    </submittedName>
</protein>
<name>A0A0G0JFD7_9BACT</name>
<proteinExistence type="predicted"/>
<comment type="caution">
    <text evidence="1">The sequence shown here is derived from an EMBL/GenBank/DDBJ whole genome shotgun (WGS) entry which is preliminary data.</text>
</comment>
<accession>A0A0G0JFD7</accession>
<organism evidence="1 2">
    <name type="scientific">Candidatus Daviesbacteria bacterium GW2011_GWA2_38_24</name>
    <dbReference type="NCBI Taxonomy" id="1618422"/>
    <lineage>
        <taxon>Bacteria</taxon>
        <taxon>Candidatus Daviesiibacteriota</taxon>
    </lineage>
</organism>
<dbReference type="EMBL" id="LBUP01000006">
    <property type="protein sequence ID" value="KKQ66383.1"/>
    <property type="molecule type" value="Genomic_DNA"/>
</dbReference>
<gene>
    <name evidence="1" type="ORF">US86_C0006G0063</name>
</gene>
<evidence type="ECO:0000313" key="2">
    <source>
        <dbReference type="Proteomes" id="UP000034235"/>
    </source>
</evidence>